<name>A0A371CL18_9APHY</name>
<accession>A0A371CL18</accession>
<protein>
    <submittedName>
        <fullName evidence="2">Uncharacterized protein</fullName>
    </submittedName>
</protein>
<reference evidence="2 3" key="1">
    <citation type="journal article" date="2018" name="Biotechnol. Biofuels">
        <title>Integrative visual omics of the white-rot fungus Polyporus brumalis exposes the biotechnological potential of its oxidative enzymes for delignifying raw plant biomass.</title>
        <authorList>
            <person name="Miyauchi S."/>
            <person name="Rancon A."/>
            <person name="Drula E."/>
            <person name="Hage H."/>
            <person name="Chaduli D."/>
            <person name="Favel A."/>
            <person name="Grisel S."/>
            <person name="Henrissat B."/>
            <person name="Herpoel-Gimbert I."/>
            <person name="Ruiz-Duenas F.J."/>
            <person name="Chevret D."/>
            <person name="Hainaut M."/>
            <person name="Lin J."/>
            <person name="Wang M."/>
            <person name="Pangilinan J."/>
            <person name="Lipzen A."/>
            <person name="Lesage-Meessen L."/>
            <person name="Navarro D."/>
            <person name="Riley R."/>
            <person name="Grigoriev I.V."/>
            <person name="Zhou S."/>
            <person name="Raouche S."/>
            <person name="Rosso M.N."/>
        </authorList>
    </citation>
    <scope>NUCLEOTIDE SEQUENCE [LARGE SCALE GENOMIC DNA]</scope>
    <source>
        <strain evidence="2 3">BRFM 1820</strain>
    </source>
</reference>
<sequence length="371" mass="42206">MLQRPTRTQSDSETSSRMCHPIHRPQPHQPISSTMASASPSSSLLTSASRAALNPVKVTPDLLSNVLRNAVHVFWHDQRRSDSAYNMIAGVWSTKIWPGTLLAPYTVTFLFDHSVGGTWVRPLLQLYVTEITFRAVWWRDTEEVPFTTAALPVALQVIPRKHGLLEQLTFDRCKFHDGEQLFALSVTLAKPEFIRKLSLRHCSIGREYAVGLFEALPHTELVPMWKLEFPDLTNWKVGTGLGHPYPKPRIFLQCLSLTVSNPLGEMRLDHLPPLLLHLNDCRSLEICFKCAFRELAVMCRRPLGNGTALPRWAQPPRDRKVSITWVGPSDEVVRFGEWARKDMQFWVDTWLYPALNVSPPHLAARLEVTSH</sequence>
<evidence type="ECO:0000313" key="3">
    <source>
        <dbReference type="Proteomes" id="UP000256964"/>
    </source>
</evidence>
<dbReference type="Proteomes" id="UP000256964">
    <property type="component" value="Unassembled WGS sequence"/>
</dbReference>
<dbReference type="AlphaFoldDB" id="A0A371CL18"/>
<feature type="compositionally biased region" description="Low complexity" evidence="1">
    <location>
        <begin position="29"/>
        <end position="41"/>
    </location>
</feature>
<evidence type="ECO:0000256" key="1">
    <source>
        <dbReference type="SAM" id="MobiDB-lite"/>
    </source>
</evidence>
<feature type="region of interest" description="Disordered" evidence="1">
    <location>
        <begin position="1"/>
        <end position="41"/>
    </location>
</feature>
<feature type="compositionally biased region" description="Polar residues" evidence="1">
    <location>
        <begin position="1"/>
        <end position="17"/>
    </location>
</feature>
<dbReference type="EMBL" id="KZ857529">
    <property type="protein sequence ID" value="RDX40959.1"/>
    <property type="molecule type" value="Genomic_DNA"/>
</dbReference>
<proteinExistence type="predicted"/>
<gene>
    <name evidence="2" type="ORF">OH76DRAFT_277794</name>
</gene>
<evidence type="ECO:0000313" key="2">
    <source>
        <dbReference type="EMBL" id="RDX40959.1"/>
    </source>
</evidence>
<organism evidence="2 3">
    <name type="scientific">Lentinus brumalis</name>
    <dbReference type="NCBI Taxonomy" id="2498619"/>
    <lineage>
        <taxon>Eukaryota</taxon>
        <taxon>Fungi</taxon>
        <taxon>Dikarya</taxon>
        <taxon>Basidiomycota</taxon>
        <taxon>Agaricomycotina</taxon>
        <taxon>Agaricomycetes</taxon>
        <taxon>Polyporales</taxon>
        <taxon>Polyporaceae</taxon>
        <taxon>Lentinus</taxon>
    </lineage>
</organism>
<keyword evidence="3" id="KW-1185">Reference proteome</keyword>
<dbReference type="SUPFAM" id="SSF52047">
    <property type="entry name" value="RNI-like"/>
    <property type="match status" value="1"/>
</dbReference>